<reference evidence="1" key="1">
    <citation type="submission" date="2014-11" db="EMBL/GenBank/DDBJ databases">
        <authorList>
            <person name="Amaro Gonzalez C."/>
        </authorList>
    </citation>
    <scope>NUCLEOTIDE SEQUENCE</scope>
</reference>
<protein>
    <submittedName>
        <fullName evidence="1">Uncharacterized protein</fullName>
    </submittedName>
</protein>
<proteinExistence type="predicted"/>
<reference evidence="1" key="2">
    <citation type="journal article" date="2015" name="Fish Shellfish Immunol.">
        <title>Early steps in the European eel (Anguilla anguilla)-Vibrio vulnificus interaction in the gills: Role of the RtxA13 toxin.</title>
        <authorList>
            <person name="Callol A."/>
            <person name="Pajuelo D."/>
            <person name="Ebbesson L."/>
            <person name="Teles M."/>
            <person name="MacKenzie S."/>
            <person name="Amaro C."/>
        </authorList>
    </citation>
    <scope>NUCLEOTIDE SEQUENCE</scope>
</reference>
<dbReference type="EMBL" id="GBXM01065605">
    <property type="protein sequence ID" value="JAH42972.1"/>
    <property type="molecule type" value="Transcribed_RNA"/>
</dbReference>
<accession>A0A0E9SP02</accession>
<dbReference type="AlphaFoldDB" id="A0A0E9SP02"/>
<name>A0A0E9SP02_ANGAN</name>
<organism evidence="1">
    <name type="scientific">Anguilla anguilla</name>
    <name type="common">European freshwater eel</name>
    <name type="synonym">Muraena anguilla</name>
    <dbReference type="NCBI Taxonomy" id="7936"/>
    <lineage>
        <taxon>Eukaryota</taxon>
        <taxon>Metazoa</taxon>
        <taxon>Chordata</taxon>
        <taxon>Craniata</taxon>
        <taxon>Vertebrata</taxon>
        <taxon>Euteleostomi</taxon>
        <taxon>Actinopterygii</taxon>
        <taxon>Neopterygii</taxon>
        <taxon>Teleostei</taxon>
        <taxon>Anguilliformes</taxon>
        <taxon>Anguillidae</taxon>
        <taxon>Anguilla</taxon>
    </lineage>
</organism>
<evidence type="ECO:0000313" key="1">
    <source>
        <dbReference type="EMBL" id="JAH42972.1"/>
    </source>
</evidence>
<sequence>MGVTLAASFFFFSKLHLISLHSKSTRHSTTWCLQLI</sequence>